<accession>A0A061JKP5</accession>
<sequence>MQNLAQLRAIIAADPARMRILRRIKELGLADCWVAAGFVRSAVWDHLHRRGSSPLPPDIDVIWFNCELANGEMDVEIEAALRCSDDTLNWSVKNQARMHLRNHDQAYTSALDAMTHWPETATAVAVRLGANDVIEVAAPFGLDDLFNMIVRPTARFQVEKRHAYLDRLQAKNWLRTWPRLKILG</sequence>
<dbReference type="HOGENOM" id="CLU_092842_1_0_6"/>
<dbReference type="InterPro" id="IPR009267">
    <property type="entry name" value="NTP_transf_6"/>
</dbReference>
<dbReference type="EMBL" id="AMCZ02000051">
    <property type="protein sequence ID" value="EWC39143.1"/>
    <property type="molecule type" value="Genomic_DNA"/>
</dbReference>
<comment type="caution">
    <text evidence="1">The sequence shown here is derived from an EMBL/GenBank/DDBJ whole genome shotgun (WGS) entry which is preliminary data.</text>
</comment>
<dbReference type="PANTHER" id="PTHR39166:SF1">
    <property type="entry name" value="BLL1166 PROTEIN"/>
    <property type="match status" value="1"/>
</dbReference>
<evidence type="ECO:0008006" key="3">
    <source>
        <dbReference type="Google" id="ProtNLM"/>
    </source>
</evidence>
<proteinExistence type="predicted"/>
<name>A0A061JKP5_STUST</name>
<dbReference type="AlphaFoldDB" id="A0A061JKP5"/>
<dbReference type="RefSeq" id="WP_003294696.1">
    <property type="nucleotide sequence ID" value="NZ_KK020677.1"/>
</dbReference>
<dbReference type="OrthoDB" id="9805247at2"/>
<dbReference type="Pfam" id="PF06042">
    <property type="entry name" value="NTP_transf_6"/>
    <property type="match status" value="1"/>
</dbReference>
<dbReference type="PANTHER" id="PTHR39166">
    <property type="entry name" value="BLL1166 PROTEIN"/>
    <property type="match status" value="1"/>
</dbReference>
<protein>
    <recommendedName>
        <fullName evidence="3">Nitrate reductase</fullName>
    </recommendedName>
</protein>
<reference evidence="1 2" key="1">
    <citation type="journal article" date="2013" name="Genome Announc.">
        <title>Draft Genome of the Nitrogen-Fixing Bacterium Pseudomonas stutzeri Strain KOS6 Isolated from Industrial Hydrocarbon Sludge.</title>
        <authorList>
            <person name="Grigoryeva T.V."/>
            <person name="Laikov A.V."/>
            <person name="Naumova R.P."/>
            <person name="Manolov A.I."/>
            <person name="Larin A.K."/>
            <person name="Karpova I.Y."/>
            <person name="Semashko T.A."/>
            <person name="Alexeev D.G."/>
            <person name="Kostryukova E.S."/>
            <person name="Muller R."/>
            <person name="Govorun V.M."/>
        </authorList>
    </citation>
    <scope>NUCLEOTIDE SEQUENCE [LARGE SCALE GENOMIC DNA]</scope>
    <source>
        <strain evidence="1 2">KOS6</strain>
    </source>
</reference>
<gene>
    <name evidence="1" type="ORF">B597_021710</name>
</gene>
<dbReference type="Proteomes" id="UP000026923">
    <property type="component" value="Unassembled WGS sequence"/>
</dbReference>
<evidence type="ECO:0000313" key="1">
    <source>
        <dbReference type="EMBL" id="EWC39143.1"/>
    </source>
</evidence>
<evidence type="ECO:0000313" key="2">
    <source>
        <dbReference type="Proteomes" id="UP000026923"/>
    </source>
</evidence>
<dbReference type="eggNOG" id="COG3575">
    <property type="taxonomic scope" value="Bacteria"/>
</dbReference>
<organism evidence="1 2">
    <name type="scientific">Stutzerimonas stutzeri KOS6</name>
    <dbReference type="NCBI Taxonomy" id="1218352"/>
    <lineage>
        <taxon>Bacteria</taxon>
        <taxon>Pseudomonadati</taxon>
        <taxon>Pseudomonadota</taxon>
        <taxon>Gammaproteobacteria</taxon>
        <taxon>Pseudomonadales</taxon>
        <taxon>Pseudomonadaceae</taxon>
        <taxon>Stutzerimonas</taxon>
    </lineage>
</organism>